<sequence>MRIGLDIGGTKIDGVAVAPSGAVLDRVRVATGSGPDAVLANTLRVIRSLVDRTGTPTTAVGIGIPGLIDHETGWVRHAVNLGLSEVALGPLVADALGVPVQVENDVNVAALGAAQAMQLDGPRAYLNIGTGLAAGLVVDRRLWRGARGNAGEIGHVPVLADGLPCVCGQRGCLETVASGSALATAWPGHAGNAATDLFDCADAGDPTAIAVRDRFVAGVASAVRILVVTVDVESVVIGGGLAVLGDRLLAPLRACFDAAARSSPFVASLGLSSRVLLAPTDQPLAALGAAFTAPESAIAPA</sequence>
<protein>
    <submittedName>
        <fullName evidence="2">ROK family protein</fullName>
    </submittedName>
</protein>
<evidence type="ECO:0000313" key="2">
    <source>
        <dbReference type="EMBL" id="MDM7884859.1"/>
    </source>
</evidence>
<dbReference type="RefSeq" id="WP_289458353.1">
    <property type="nucleotide sequence ID" value="NZ_JAUCML010000003.1"/>
</dbReference>
<dbReference type="PANTHER" id="PTHR18964">
    <property type="entry name" value="ROK (REPRESSOR, ORF, KINASE) FAMILY"/>
    <property type="match status" value="1"/>
</dbReference>
<evidence type="ECO:0000256" key="1">
    <source>
        <dbReference type="ARBA" id="ARBA00006479"/>
    </source>
</evidence>
<proteinExistence type="inferred from homology"/>
<evidence type="ECO:0000313" key="3">
    <source>
        <dbReference type="Proteomes" id="UP001237823"/>
    </source>
</evidence>
<dbReference type="Gene3D" id="3.30.420.40">
    <property type="match status" value="2"/>
</dbReference>
<keyword evidence="3" id="KW-1185">Reference proteome</keyword>
<gene>
    <name evidence="2" type="ORF">QUG92_07050</name>
</gene>
<organism evidence="2 3">
    <name type="scientific">Curtobacterium citri</name>
    <dbReference type="NCBI Taxonomy" id="3055139"/>
    <lineage>
        <taxon>Bacteria</taxon>
        <taxon>Bacillati</taxon>
        <taxon>Actinomycetota</taxon>
        <taxon>Actinomycetes</taxon>
        <taxon>Micrococcales</taxon>
        <taxon>Microbacteriaceae</taxon>
        <taxon>Curtobacterium</taxon>
    </lineage>
</organism>
<accession>A0ABT7T5L0</accession>
<dbReference type="Proteomes" id="UP001237823">
    <property type="component" value="Unassembled WGS sequence"/>
</dbReference>
<dbReference type="Pfam" id="PF00480">
    <property type="entry name" value="ROK"/>
    <property type="match status" value="1"/>
</dbReference>
<name>A0ABT7T5L0_9MICO</name>
<dbReference type="InterPro" id="IPR000600">
    <property type="entry name" value="ROK"/>
</dbReference>
<comment type="caution">
    <text evidence="2">The sequence shown here is derived from an EMBL/GenBank/DDBJ whole genome shotgun (WGS) entry which is preliminary data.</text>
</comment>
<comment type="similarity">
    <text evidence="1">Belongs to the ROK (NagC/XylR) family.</text>
</comment>
<reference evidence="2 3" key="1">
    <citation type="submission" date="2023-06" db="EMBL/GenBank/DDBJ databases">
        <authorList>
            <person name="Feng G."/>
            <person name="Li J."/>
            <person name="Zhu H."/>
        </authorList>
    </citation>
    <scope>NUCLEOTIDE SEQUENCE [LARGE SCALE GENOMIC DNA]</scope>
    <source>
        <strain evidence="2 3">RHCKG23</strain>
    </source>
</reference>
<dbReference type="EMBL" id="JAUCML010000003">
    <property type="protein sequence ID" value="MDM7884859.1"/>
    <property type="molecule type" value="Genomic_DNA"/>
</dbReference>
<dbReference type="PANTHER" id="PTHR18964:SF149">
    <property type="entry name" value="BIFUNCTIONAL UDP-N-ACETYLGLUCOSAMINE 2-EPIMERASE_N-ACETYLMANNOSAMINE KINASE"/>
    <property type="match status" value="1"/>
</dbReference>
<dbReference type="InterPro" id="IPR043129">
    <property type="entry name" value="ATPase_NBD"/>
</dbReference>
<dbReference type="SUPFAM" id="SSF53067">
    <property type="entry name" value="Actin-like ATPase domain"/>
    <property type="match status" value="1"/>
</dbReference>